<feature type="compositionally biased region" description="Basic and acidic residues" evidence="5">
    <location>
        <begin position="388"/>
        <end position="397"/>
    </location>
</feature>
<dbReference type="Proteomes" id="UP001165082">
    <property type="component" value="Unassembled WGS sequence"/>
</dbReference>
<evidence type="ECO:0000256" key="4">
    <source>
        <dbReference type="ARBA" id="ARBA00022833"/>
    </source>
</evidence>
<feature type="domain" description="Zinc finger ZPR1-type" evidence="6">
    <location>
        <begin position="24"/>
        <end position="194"/>
    </location>
</feature>
<dbReference type="Pfam" id="PF03367">
    <property type="entry name" value="Zn_ribbon_ZPR1"/>
    <property type="match status" value="2"/>
</dbReference>
<reference evidence="7" key="1">
    <citation type="submission" date="2022-07" db="EMBL/GenBank/DDBJ databases">
        <title>Genome analysis of Parmales, a sister group of diatoms, reveals the evolutionary specialization of diatoms from phago-mixotrophs to photoautotrophs.</title>
        <authorList>
            <person name="Ban H."/>
            <person name="Sato S."/>
            <person name="Yoshikawa S."/>
            <person name="Kazumasa Y."/>
            <person name="Nakamura Y."/>
            <person name="Ichinomiya M."/>
            <person name="Saitoh K."/>
            <person name="Sato N."/>
            <person name="Blanc-Mathieu R."/>
            <person name="Endo H."/>
            <person name="Kuwata A."/>
            <person name="Ogata H."/>
        </authorList>
    </citation>
    <scope>NUCLEOTIDE SEQUENCE</scope>
</reference>
<feature type="compositionally biased region" description="Basic and acidic residues" evidence="5">
    <location>
        <begin position="523"/>
        <end position="543"/>
    </location>
</feature>
<dbReference type="EMBL" id="BRXZ01003601">
    <property type="protein sequence ID" value="GMH58163.1"/>
    <property type="molecule type" value="Genomic_DNA"/>
</dbReference>
<dbReference type="AlphaFoldDB" id="A0A9W6ZW18"/>
<feature type="compositionally biased region" description="Polar residues" evidence="5">
    <location>
        <begin position="241"/>
        <end position="251"/>
    </location>
</feature>
<evidence type="ECO:0000256" key="2">
    <source>
        <dbReference type="ARBA" id="ARBA00022723"/>
    </source>
</evidence>
<dbReference type="FunFam" id="2.20.25.420:FF:000002">
    <property type="entry name" value="Zinc finger protein ZPR1"/>
    <property type="match status" value="1"/>
</dbReference>
<keyword evidence="4" id="KW-0862">Zinc</keyword>
<organism evidence="7 8">
    <name type="scientific">Triparma retinervis</name>
    <dbReference type="NCBI Taxonomy" id="2557542"/>
    <lineage>
        <taxon>Eukaryota</taxon>
        <taxon>Sar</taxon>
        <taxon>Stramenopiles</taxon>
        <taxon>Ochrophyta</taxon>
        <taxon>Bolidophyceae</taxon>
        <taxon>Parmales</taxon>
        <taxon>Triparmaceae</taxon>
        <taxon>Triparma</taxon>
    </lineage>
</organism>
<evidence type="ECO:0000313" key="7">
    <source>
        <dbReference type="EMBL" id="GMH58163.1"/>
    </source>
</evidence>
<dbReference type="InterPro" id="IPR004457">
    <property type="entry name" value="Znf_ZPR1"/>
</dbReference>
<dbReference type="OrthoDB" id="308464at2759"/>
<dbReference type="InterPro" id="IPR042452">
    <property type="entry name" value="ZPR1_Znf1/2"/>
</dbReference>
<feature type="region of interest" description="Disordered" evidence="5">
    <location>
        <begin position="383"/>
        <end position="404"/>
    </location>
</feature>
<proteinExistence type="inferred from homology"/>
<evidence type="ECO:0000256" key="5">
    <source>
        <dbReference type="SAM" id="MobiDB-lite"/>
    </source>
</evidence>
<dbReference type="SMART" id="SM00709">
    <property type="entry name" value="Zpr1"/>
    <property type="match status" value="2"/>
</dbReference>
<feature type="region of interest" description="Disordered" evidence="5">
    <location>
        <begin position="234"/>
        <end position="255"/>
    </location>
</feature>
<dbReference type="InterPro" id="IPR056180">
    <property type="entry name" value="ZPR1_jr_dom"/>
</dbReference>
<evidence type="ECO:0000256" key="1">
    <source>
        <dbReference type="ARBA" id="ARBA00008354"/>
    </source>
</evidence>
<evidence type="ECO:0000256" key="3">
    <source>
        <dbReference type="ARBA" id="ARBA00022771"/>
    </source>
</evidence>
<comment type="caution">
    <text evidence="7">The sequence shown here is derived from an EMBL/GenBank/DDBJ whole genome shotgun (WGS) entry which is preliminary data.</text>
</comment>
<protein>
    <recommendedName>
        <fullName evidence="6">Zinc finger ZPR1-type domain-containing protein</fullName>
    </recommendedName>
</protein>
<gene>
    <name evidence="7" type="ORF">TrRE_jg1134</name>
</gene>
<dbReference type="InterPro" id="IPR042451">
    <property type="entry name" value="ZPR1_A/B_dom"/>
</dbReference>
<dbReference type="Gene3D" id="2.60.120.1040">
    <property type="entry name" value="ZPR1, A/B domain"/>
    <property type="match status" value="2"/>
</dbReference>
<dbReference type="NCBIfam" id="TIGR00310">
    <property type="entry name" value="ZPR1_znf"/>
    <property type="match status" value="2"/>
</dbReference>
<evidence type="ECO:0000259" key="6">
    <source>
        <dbReference type="SMART" id="SM00709"/>
    </source>
</evidence>
<keyword evidence="3" id="KW-0863">Zinc-finger</keyword>
<dbReference type="Pfam" id="PF22794">
    <property type="entry name" value="jr-ZPR1"/>
    <property type="match status" value="2"/>
</dbReference>
<feature type="region of interest" description="Disordered" evidence="5">
    <location>
        <begin position="477"/>
        <end position="543"/>
    </location>
</feature>
<feature type="region of interest" description="Disordered" evidence="5">
    <location>
        <begin position="190"/>
        <end position="217"/>
    </location>
</feature>
<name>A0A9W6ZW18_9STRA</name>
<dbReference type="GO" id="GO:0005634">
    <property type="term" value="C:nucleus"/>
    <property type="evidence" value="ECO:0007669"/>
    <property type="project" value="TreeGrafter"/>
</dbReference>
<dbReference type="GO" id="GO:0008270">
    <property type="term" value="F:zinc ion binding"/>
    <property type="evidence" value="ECO:0007669"/>
    <property type="project" value="UniProtKB-KW"/>
</dbReference>
<comment type="similarity">
    <text evidence="1">Belongs to the ZPR1 family.</text>
</comment>
<sequence length="562" mass="61283">MAAVPDLNDWNEATEINMSTIPGCICPLCRLGNATTLCLPTKVPYFREIIVMTLQCPDCGLKNTEVSFGGEIQRQGTRVTLEVGREDLNRQVIKSDSCTIKLPGLELEIPPQTQRGQVTTVEGVLLKTAEGLEEGQANRAMENLDVFRKIQSIIDKLRIMSGEDNDNDGGEEDRGVFPFSLILDDPAGNSYLENPLAPQADPKMTTSRYERTPNQDMSIGLQPSAAAIEAGLINDSDPSHKNSLNSAPTQSTDDDISKLGREEVMTFPTPCPSCGSAGETNMCVANIPHFKEIIIMSLDCPKCGYRSNEIKGGGAIPTFGTRLVLTVADPEDMGREVLKSDTGGIAIPEIDMELDEGGLDGVYSTVEGLVKKVYERIEIANPFGEGDSGTKNHKGNDGGEFDSGDMGTKWKEFLGRMREYRDGKKLQVTEYTRTEDQNDILGITDMKTEGYTKGGPDHGTDKMSSLPDRIANAHVRGPDHPNVFGKPDSVEGDSTGWGSSSVVVRTESRRRGEEEKDEGGSGEVHDREMEDGTFEEGKWEGQREGMVFKKGAKGVGYYTDVK</sequence>
<feature type="domain" description="Zinc finger ZPR1-type" evidence="6">
    <location>
        <begin position="269"/>
        <end position="431"/>
    </location>
</feature>
<dbReference type="InterPro" id="IPR040141">
    <property type="entry name" value="ZPR1"/>
</dbReference>
<evidence type="ECO:0000313" key="8">
    <source>
        <dbReference type="Proteomes" id="UP001165082"/>
    </source>
</evidence>
<dbReference type="PANTHER" id="PTHR10876">
    <property type="entry name" value="ZINC FINGER PROTEIN ZPR1"/>
    <property type="match status" value="1"/>
</dbReference>
<dbReference type="Gene3D" id="2.20.25.420">
    <property type="entry name" value="ZPR1, zinc finger domain"/>
    <property type="match status" value="2"/>
</dbReference>
<dbReference type="PANTHER" id="PTHR10876:SF0">
    <property type="entry name" value="ZINC FINGER PROTEIN ZPR1"/>
    <property type="match status" value="1"/>
</dbReference>
<accession>A0A9W6ZW18</accession>
<keyword evidence="8" id="KW-1185">Reference proteome</keyword>
<keyword evidence="2" id="KW-0479">Metal-binding</keyword>